<dbReference type="EMBL" id="BARW01003306">
    <property type="protein sequence ID" value="GAI65680.1"/>
    <property type="molecule type" value="Genomic_DNA"/>
</dbReference>
<dbReference type="InterPro" id="IPR050270">
    <property type="entry name" value="DegV_domain_contain"/>
</dbReference>
<keyword evidence="1" id="KW-0446">Lipid-binding</keyword>
<sequence>MERKCRVEVIDSRWATMAQGFIVMKAAKAAQAGASLDGVIEVVQKTVPRVDFLSTFDTLEYLKRGGRIGRAQAFLGSILRVNPLITLRDGVVEPAGRTRSRAKAIERLYNFVMSYSYIEEMAVEDTATPDEADMLVERLSFKFPKERIYRSKMTPAIGTHTGPGLLLVAILGDRE</sequence>
<gene>
    <name evidence="2" type="ORF">S12H4_08530</name>
</gene>
<dbReference type="SUPFAM" id="SSF82549">
    <property type="entry name" value="DAK1/DegV-like"/>
    <property type="match status" value="1"/>
</dbReference>
<reference evidence="2" key="1">
    <citation type="journal article" date="2014" name="Front. Microbiol.">
        <title>High frequency of phylogenetically diverse reductive dehalogenase-homologous genes in deep subseafloor sedimentary metagenomes.</title>
        <authorList>
            <person name="Kawai M."/>
            <person name="Futagami T."/>
            <person name="Toyoda A."/>
            <person name="Takaki Y."/>
            <person name="Nishi S."/>
            <person name="Hori S."/>
            <person name="Arai W."/>
            <person name="Tsubouchi T."/>
            <person name="Morono Y."/>
            <person name="Uchiyama I."/>
            <person name="Ito T."/>
            <person name="Fujiyama A."/>
            <person name="Inagaki F."/>
            <person name="Takami H."/>
        </authorList>
    </citation>
    <scope>NUCLEOTIDE SEQUENCE</scope>
    <source>
        <strain evidence="2">Expedition CK06-06</strain>
    </source>
</reference>
<organism evidence="2">
    <name type="scientific">marine sediment metagenome</name>
    <dbReference type="NCBI Taxonomy" id="412755"/>
    <lineage>
        <taxon>unclassified sequences</taxon>
        <taxon>metagenomes</taxon>
        <taxon>ecological metagenomes</taxon>
    </lineage>
</organism>
<dbReference type="Gene3D" id="3.40.50.10440">
    <property type="entry name" value="Dihydroxyacetone kinase, domain 1"/>
    <property type="match status" value="1"/>
</dbReference>
<dbReference type="GO" id="GO:0008289">
    <property type="term" value="F:lipid binding"/>
    <property type="evidence" value="ECO:0007669"/>
    <property type="project" value="UniProtKB-KW"/>
</dbReference>
<comment type="caution">
    <text evidence="2">The sequence shown here is derived from an EMBL/GenBank/DDBJ whole genome shotgun (WGS) entry which is preliminary data.</text>
</comment>
<dbReference type="PANTHER" id="PTHR33434">
    <property type="entry name" value="DEGV DOMAIN-CONTAINING PROTEIN DR_1986-RELATED"/>
    <property type="match status" value="1"/>
</dbReference>
<name>X1RR53_9ZZZZ</name>
<dbReference type="InterPro" id="IPR043168">
    <property type="entry name" value="DegV_C"/>
</dbReference>
<protein>
    <recommendedName>
        <fullName evidence="3">DegV family protein</fullName>
    </recommendedName>
</protein>
<dbReference type="AlphaFoldDB" id="X1RR53"/>
<dbReference type="PROSITE" id="PS51482">
    <property type="entry name" value="DEGV"/>
    <property type="match status" value="1"/>
</dbReference>
<proteinExistence type="predicted"/>
<evidence type="ECO:0000256" key="1">
    <source>
        <dbReference type="ARBA" id="ARBA00023121"/>
    </source>
</evidence>
<dbReference type="Gene3D" id="3.30.1180.10">
    <property type="match status" value="1"/>
</dbReference>
<dbReference type="Pfam" id="PF02645">
    <property type="entry name" value="DegV"/>
    <property type="match status" value="1"/>
</dbReference>
<accession>X1RR53</accession>
<evidence type="ECO:0000313" key="2">
    <source>
        <dbReference type="EMBL" id="GAI65680.1"/>
    </source>
</evidence>
<dbReference type="PANTHER" id="PTHR33434:SF2">
    <property type="entry name" value="FATTY ACID-BINDING PROTEIN TM_1468"/>
    <property type="match status" value="1"/>
</dbReference>
<evidence type="ECO:0008006" key="3">
    <source>
        <dbReference type="Google" id="ProtNLM"/>
    </source>
</evidence>
<dbReference type="NCBIfam" id="TIGR00762">
    <property type="entry name" value="DegV"/>
    <property type="match status" value="1"/>
</dbReference>
<dbReference type="InterPro" id="IPR003797">
    <property type="entry name" value="DegV"/>
</dbReference>